<evidence type="ECO:0000313" key="6">
    <source>
        <dbReference type="Proteomes" id="UP001163831"/>
    </source>
</evidence>
<dbReference type="Gene3D" id="3.40.50.2300">
    <property type="match status" value="2"/>
</dbReference>
<dbReference type="Proteomes" id="UP001163831">
    <property type="component" value="Chromosome"/>
</dbReference>
<dbReference type="CDD" id="cd06339">
    <property type="entry name" value="PBP1_YraM_LppC_lipoprotein-like"/>
    <property type="match status" value="1"/>
</dbReference>
<proteinExistence type="inferred from homology"/>
<protein>
    <submittedName>
        <fullName evidence="5">Penicillin-binding protein activator</fullName>
    </submittedName>
</protein>
<gene>
    <name evidence="5" type="ORF">N5W20_04200</name>
</gene>
<dbReference type="InterPro" id="IPR028082">
    <property type="entry name" value="Peripla_BP_I"/>
</dbReference>
<dbReference type="SUPFAM" id="SSF53822">
    <property type="entry name" value="Periplasmic binding protein-like I"/>
    <property type="match status" value="1"/>
</dbReference>
<keyword evidence="6" id="KW-1185">Reference proteome</keyword>
<dbReference type="EMBL" id="CP107052">
    <property type="protein sequence ID" value="UYH52063.1"/>
    <property type="molecule type" value="Genomic_DNA"/>
</dbReference>
<dbReference type="RefSeq" id="WP_319807658.1">
    <property type="nucleotide sequence ID" value="NZ_CP107052.1"/>
</dbReference>
<evidence type="ECO:0000259" key="4">
    <source>
        <dbReference type="Pfam" id="PF13458"/>
    </source>
</evidence>
<evidence type="ECO:0000256" key="2">
    <source>
        <dbReference type="ARBA" id="ARBA00022729"/>
    </source>
</evidence>
<keyword evidence="2" id="KW-0732">Signal</keyword>
<sequence length="464" mass="47482">MRTPDHAQTAISLSSRVLLRLCKSAASLTGLALILTACGGGGGGGGGGGAGEGPYMHGGAGFMAQKKPPADIIMFAPLSGRDQRIGTQMANAARLALPGATSQGLAIEDESVLSESDDIARAALDRGQKLQLGPLRASHAERVESLSEGAMAPTLAFTSNDNVSRPSMWVMGVTPAQQVAQMVDAAQKREKRSKFAAFLPDSALGHALGDALTRACAAGGLAAPTVTFHDGTEGDIKTKLGDLLKMAPHKTDAPKATGVAANPTDSEPDAIDPTGVSTADEAGKLADASGNAQAGAGFDALLLGDTGLTLQTDINVLDASDADLKKMRIMGPALWRGFSAKLGKLGGAWFAAPDPSFRRGFVAKYRARYGVEPSILADVAYDSAALAGAMMREGGVMGAASLTRATGFAGVDGIFALKPDGTVRRGLAVFEILPMGGFKMAFPAQRRFDESPATPAKPDASTSS</sequence>
<evidence type="ECO:0000256" key="1">
    <source>
        <dbReference type="ARBA" id="ARBA00010062"/>
    </source>
</evidence>
<comment type="similarity">
    <text evidence="1">Belongs to the leucine-binding protein family.</text>
</comment>
<feature type="region of interest" description="Disordered" evidence="3">
    <location>
        <begin position="252"/>
        <end position="271"/>
    </location>
</feature>
<name>A0ABY6GMG7_9PROT</name>
<organism evidence="5 6">
    <name type="scientific">Candidatus Kirkpatrickella diaphorinae</name>
    <dbReference type="NCBI Taxonomy" id="2984322"/>
    <lineage>
        <taxon>Bacteria</taxon>
        <taxon>Pseudomonadati</taxon>
        <taxon>Pseudomonadota</taxon>
        <taxon>Alphaproteobacteria</taxon>
        <taxon>Acetobacterales</taxon>
        <taxon>Acetobacteraceae</taxon>
        <taxon>Candidatus Kirkpatrickella</taxon>
    </lineage>
</organism>
<dbReference type="InterPro" id="IPR028081">
    <property type="entry name" value="Leu-bd"/>
</dbReference>
<accession>A0ABY6GMG7</accession>
<dbReference type="Pfam" id="PF13458">
    <property type="entry name" value="Peripla_BP_6"/>
    <property type="match status" value="1"/>
</dbReference>
<evidence type="ECO:0000313" key="5">
    <source>
        <dbReference type="EMBL" id="UYH52063.1"/>
    </source>
</evidence>
<evidence type="ECO:0000256" key="3">
    <source>
        <dbReference type="SAM" id="MobiDB-lite"/>
    </source>
</evidence>
<reference evidence="5" key="1">
    <citation type="submission" date="2022-10" db="EMBL/GenBank/DDBJ databases">
        <title>Candidatus Kirkpatrella diaphorinas gen. nov., sp. nov., an uncultured endosymbiont identified in a population of Diaphorina citri from Hawaii.</title>
        <authorList>
            <person name="Henry E.M."/>
            <person name="Carlson C.R."/>
            <person name="Kuo Y.-W."/>
        </authorList>
    </citation>
    <scope>NUCLEOTIDE SEQUENCE</scope>
    <source>
        <strain evidence="5">CADCRV1</strain>
    </source>
</reference>
<feature type="domain" description="Leucine-binding protein" evidence="4">
    <location>
        <begin position="74"/>
        <end position="235"/>
    </location>
</feature>